<organism evidence="1 2">
    <name type="scientific">Emericella nidulans (strain FGSC A4 / ATCC 38163 / CBS 112.46 / NRRL 194 / M139)</name>
    <name type="common">Aspergillus nidulans</name>
    <dbReference type="NCBI Taxonomy" id="227321"/>
    <lineage>
        <taxon>Eukaryota</taxon>
        <taxon>Fungi</taxon>
        <taxon>Dikarya</taxon>
        <taxon>Ascomycota</taxon>
        <taxon>Pezizomycotina</taxon>
        <taxon>Eurotiomycetes</taxon>
        <taxon>Eurotiomycetidae</taxon>
        <taxon>Eurotiales</taxon>
        <taxon>Aspergillaceae</taxon>
        <taxon>Aspergillus</taxon>
        <taxon>Aspergillus subgen. Nidulantes</taxon>
    </lineage>
</organism>
<accession>Q5B9X6</accession>
<sequence>MTERKEPEVSKRTKLALKGLRLVSHRDNSGTGDTRHNCTVNAISLINCFRLALSSNGEFLRVNEREEHPLNTAIYWAALQLHDSVETAQSRVFTIIEVVSRQPRDQQDIITLLKHLSVVFGAGLVFHRGLFWWKKEEVDLCAIEGWGWHQQHIWPIRSAVHYVNTFRNFRDSQKDVFGLPCLEKSRISLPLIALYSIEKSSKIQERMSYKVIQRTIRGLKNSACKPRGVV</sequence>
<proteinExistence type="predicted"/>
<keyword evidence="2" id="KW-1185">Reference proteome</keyword>
<dbReference type="InParanoid" id="Q5B9X6"/>
<accession>C8VHE6</accession>
<reference evidence="2" key="2">
    <citation type="journal article" date="2009" name="Fungal Genet. Biol.">
        <title>The 2008 update of the Aspergillus nidulans genome annotation: a community effort.</title>
        <authorList>
            <person name="Wortman J.R."/>
            <person name="Gilsenan J.M."/>
            <person name="Joardar V."/>
            <person name="Deegan J."/>
            <person name="Clutterbuck J."/>
            <person name="Andersen M.R."/>
            <person name="Archer D."/>
            <person name="Bencina M."/>
            <person name="Braus G."/>
            <person name="Coutinho P."/>
            <person name="von Dohren H."/>
            <person name="Doonan J."/>
            <person name="Driessen A.J."/>
            <person name="Durek P."/>
            <person name="Espeso E."/>
            <person name="Fekete E."/>
            <person name="Flipphi M."/>
            <person name="Estrada C.G."/>
            <person name="Geysens S."/>
            <person name="Goldman G."/>
            <person name="de Groot P.W."/>
            <person name="Hansen K."/>
            <person name="Harris S.D."/>
            <person name="Heinekamp T."/>
            <person name="Helmstaedt K."/>
            <person name="Henrissat B."/>
            <person name="Hofmann G."/>
            <person name="Homan T."/>
            <person name="Horio T."/>
            <person name="Horiuchi H."/>
            <person name="James S."/>
            <person name="Jones M."/>
            <person name="Karaffa L."/>
            <person name="Karanyi Z."/>
            <person name="Kato M."/>
            <person name="Keller N."/>
            <person name="Kelly D.E."/>
            <person name="Kiel J.A."/>
            <person name="Kim J.M."/>
            <person name="van der Klei I.J."/>
            <person name="Klis F.M."/>
            <person name="Kovalchuk A."/>
            <person name="Krasevec N."/>
            <person name="Kubicek C.P."/>
            <person name="Liu B."/>
            <person name="Maccabe A."/>
            <person name="Meyer V."/>
            <person name="Mirabito P."/>
            <person name="Miskei M."/>
            <person name="Mos M."/>
            <person name="Mullins J."/>
            <person name="Nelson D.R."/>
            <person name="Nielsen J."/>
            <person name="Oakley B.R."/>
            <person name="Osmani S.A."/>
            <person name="Pakula T."/>
            <person name="Paszewski A."/>
            <person name="Paulsen I."/>
            <person name="Pilsyk S."/>
            <person name="Pocsi I."/>
            <person name="Punt P.J."/>
            <person name="Ram A.F."/>
            <person name="Ren Q."/>
            <person name="Robellet X."/>
            <person name="Robson G."/>
            <person name="Seiboth B."/>
            <person name="van Solingen P."/>
            <person name="Specht T."/>
            <person name="Sun J."/>
            <person name="Taheri-Talesh N."/>
            <person name="Takeshita N."/>
            <person name="Ussery D."/>
            <person name="vanKuyk P.A."/>
            <person name="Visser H."/>
            <person name="van de Vondervoort P.J."/>
            <person name="de Vries R.P."/>
            <person name="Walton J."/>
            <person name="Xiang X."/>
            <person name="Xiong Y."/>
            <person name="Zeng A.P."/>
            <person name="Brandt B.W."/>
            <person name="Cornell M.J."/>
            <person name="van den Hondel C.A."/>
            <person name="Visser J."/>
            <person name="Oliver S.G."/>
            <person name="Turner G."/>
        </authorList>
    </citation>
    <scope>GENOME REANNOTATION</scope>
    <source>
        <strain evidence="2">FGSC A4 / ATCC 38163 / CBS 112.46 / NRRL 194 / M139</strain>
    </source>
</reference>
<evidence type="ECO:0000313" key="2">
    <source>
        <dbReference type="Proteomes" id="UP000000560"/>
    </source>
</evidence>
<dbReference type="Proteomes" id="UP000000560">
    <property type="component" value="Chromosome VI"/>
</dbReference>
<name>Q5B9X6_EMENI</name>
<dbReference type="GeneID" id="2874311"/>
<dbReference type="RefSeq" id="XP_660258.1">
    <property type="nucleotide sequence ID" value="XM_655166.1"/>
</dbReference>
<dbReference type="AlphaFoldDB" id="Q5B9X6"/>
<protein>
    <submittedName>
        <fullName evidence="1">Uncharacterized protein</fullName>
    </submittedName>
</protein>
<evidence type="ECO:0000313" key="1">
    <source>
        <dbReference type="EMBL" id="CBF84270.1"/>
    </source>
</evidence>
<reference evidence="2" key="1">
    <citation type="journal article" date="2005" name="Nature">
        <title>Sequencing of Aspergillus nidulans and comparative analysis with A. fumigatus and A. oryzae.</title>
        <authorList>
            <person name="Galagan J.E."/>
            <person name="Calvo S.E."/>
            <person name="Cuomo C."/>
            <person name="Ma L.J."/>
            <person name="Wortman J.R."/>
            <person name="Batzoglou S."/>
            <person name="Lee S.I."/>
            <person name="Basturkmen M."/>
            <person name="Spevak C.C."/>
            <person name="Clutterbuck J."/>
            <person name="Kapitonov V."/>
            <person name="Jurka J."/>
            <person name="Scazzocchio C."/>
            <person name="Farman M."/>
            <person name="Butler J."/>
            <person name="Purcell S."/>
            <person name="Harris S."/>
            <person name="Braus G.H."/>
            <person name="Draht O."/>
            <person name="Busch S."/>
            <person name="D'Enfert C."/>
            <person name="Bouchier C."/>
            <person name="Goldman G.H."/>
            <person name="Bell-Pedersen D."/>
            <person name="Griffiths-Jones S."/>
            <person name="Doonan J.H."/>
            <person name="Yu J."/>
            <person name="Vienken K."/>
            <person name="Pain A."/>
            <person name="Freitag M."/>
            <person name="Selker E.U."/>
            <person name="Archer D.B."/>
            <person name="Penalva M.A."/>
            <person name="Oakley B.R."/>
            <person name="Momany M."/>
            <person name="Tanaka T."/>
            <person name="Kumagai T."/>
            <person name="Asai K."/>
            <person name="Machida M."/>
            <person name="Nierman W.C."/>
            <person name="Denning D.W."/>
            <person name="Caddick M."/>
            <person name="Hynes M."/>
            <person name="Paoletti M."/>
            <person name="Fischer R."/>
            <person name="Miller B."/>
            <person name="Dyer P."/>
            <person name="Sachs M.S."/>
            <person name="Osmani S.A."/>
            <person name="Birren B.W."/>
        </authorList>
    </citation>
    <scope>NUCLEOTIDE SEQUENCE [LARGE SCALE GENOMIC DNA]</scope>
    <source>
        <strain evidence="2">FGSC A4 / ATCC 38163 / CBS 112.46 / NRRL 194 / M139</strain>
    </source>
</reference>
<gene>
    <name evidence="1" type="ORF">ANIA_02654</name>
</gene>
<dbReference type="KEGG" id="ani:ANIA_02654"/>
<dbReference type="HOGENOM" id="CLU_1204748_0_0_1"/>
<dbReference type="EMBL" id="BN001306">
    <property type="protein sequence ID" value="CBF84270.1"/>
    <property type="molecule type" value="Genomic_DNA"/>
</dbReference>